<dbReference type="SMART" id="SM00409">
    <property type="entry name" value="IG"/>
    <property type="match status" value="3"/>
</dbReference>
<name>A0ABN8LTT3_9CNID</name>
<dbReference type="Pfam" id="PF01391">
    <property type="entry name" value="Collagen"/>
    <property type="match status" value="1"/>
</dbReference>
<dbReference type="InterPro" id="IPR036056">
    <property type="entry name" value="Fibrinogen-like_C"/>
</dbReference>
<dbReference type="PANTHER" id="PTHR10075">
    <property type="entry name" value="BASIGIN RELATED"/>
    <property type="match status" value="1"/>
</dbReference>
<accession>A0ABN8LTT3</accession>
<feature type="non-terminal residue" evidence="4">
    <location>
        <position position="1"/>
    </location>
</feature>
<keyword evidence="5" id="KW-1185">Reference proteome</keyword>
<dbReference type="InterPro" id="IPR007110">
    <property type="entry name" value="Ig-like_dom"/>
</dbReference>
<feature type="domain" description="Ig-like" evidence="3">
    <location>
        <begin position="120"/>
        <end position="206"/>
    </location>
</feature>
<feature type="region of interest" description="Disordered" evidence="2">
    <location>
        <begin position="54"/>
        <end position="117"/>
    </location>
</feature>
<feature type="region of interest" description="Disordered" evidence="2">
    <location>
        <begin position="1"/>
        <end position="26"/>
    </location>
</feature>
<dbReference type="InterPro" id="IPR003598">
    <property type="entry name" value="Ig_sub2"/>
</dbReference>
<evidence type="ECO:0000259" key="3">
    <source>
        <dbReference type="PROSITE" id="PS50835"/>
    </source>
</evidence>
<dbReference type="InterPro" id="IPR036179">
    <property type="entry name" value="Ig-like_dom_sf"/>
</dbReference>
<dbReference type="Pfam" id="PF07679">
    <property type="entry name" value="I-set"/>
    <property type="match status" value="1"/>
</dbReference>
<dbReference type="CDD" id="cd00096">
    <property type="entry name" value="Ig"/>
    <property type="match status" value="1"/>
</dbReference>
<proteinExistence type="predicted"/>
<protein>
    <recommendedName>
        <fullName evidence="3">Ig-like domain-containing protein</fullName>
    </recommendedName>
</protein>
<evidence type="ECO:0000256" key="1">
    <source>
        <dbReference type="ARBA" id="ARBA00023319"/>
    </source>
</evidence>
<dbReference type="SUPFAM" id="SSF56496">
    <property type="entry name" value="Fibrinogen C-terminal domain-like"/>
    <property type="match status" value="1"/>
</dbReference>
<dbReference type="InterPro" id="IPR013098">
    <property type="entry name" value="Ig_I-set"/>
</dbReference>
<dbReference type="SUPFAM" id="SSF48726">
    <property type="entry name" value="Immunoglobulin"/>
    <property type="match status" value="3"/>
</dbReference>
<dbReference type="Proteomes" id="UP001159427">
    <property type="component" value="Unassembled WGS sequence"/>
</dbReference>
<keyword evidence="1" id="KW-0393">Immunoglobulin domain</keyword>
<sequence length="589" mass="63179">SGHKQSNFRPKRSASSSTSKQVSPTVTPSYVQLLIRDELRLLQNQICAKDHVLCRAGPRGKPGRRGRPGNPGKYGPQGIPGPMGIKGDPGVQGNVGLPGPRGPRGEKGQKGEQGKSISAPFFIEAPAEKTVKEGQTAILKCSVDGYPQPRVTWSRERPTLPLRRYVTGPSNALILKDVKPEDTGIYTCSAENLLGITNASAQLTVQFAPRLSMSPSRVMAEEGQNINIACSATGQPQPIITWSKSIGDLPVGAVVSSTALKNNKVKNQDGGTYVCRAKNILGNVQGTAQLVVFSRLRFKVRPPMETTPKLGYPVRLPCVAESDLGTTITWLKDGNPSLPVDSNILRNNTLVIYNVKNSHVGSYTCRASNTLSTIEASVEIKTPTVSSCSVARKYISGSSGSYVIDPDGNGGLAPFTVYCDMSDKNGVGVTVISHDSESRTLVDGLEEAGSYTRNIHYSGASFPQLASLTDVSKNCIQFIKYECYGSVLLSGPYGWWVSRDSSEMTYWGGASPGSNKCACGMTNSCADSGKRCNCDKNDAVWREDSGLLTDKTQLPVKQLRFGDTTTHGPIDEKGFHTLGKLNCYGIASE</sequence>
<evidence type="ECO:0000313" key="4">
    <source>
        <dbReference type="EMBL" id="CAH3020673.1"/>
    </source>
</evidence>
<feature type="domain" description="Ig-like" evidence="3">
    <location>
        <begin position="209"/>
        <end position="294"/>
    </location>
</feature>
<dbReference type="EMBL" id="CALNXI010000155">
    <property type="protein sequence ID" value="CAH3020673.1"/>
    <property type="molecule type" value="Genomic_DNA"/>
</dbReference>
<evidence type="ECO:0000256" key="2">
    <source>
        <dbReference type="SAM" id="MobiDB-lite"/>
    </source>
</evidence>
<dbReference type="Gene3D" id="2.60.40.10">
    <property type="entry name" value="Immunoglobulins"/>
    <property type="match status" value="3"/>
</dbReference>
<dbReference type="InterPro" id="IPR013783">
    <property type="entry name" value="Ig-like_fold"/>
</dbReference>
<dbReference type="Pfam" id="PF13927">
    <property type="entry name" value="Ig_3"/>
    <property type="match status" value="2"/>
</dbReference>
<comment type="caution">
    <text evidence="4">The sequence shown here is derived from an EMBL/GenBank/DDBJ whole genome shotgun (WGS) entry which is preliminary data.</text>
</comment>
<gene>
    <name evidence="4" type="ORF">PEVE_00008117</name>
</gene>
<dbReference type="Gene3D" id="2.60.120.1000">
    <property type="match status" value="1"/>
</dbReference>
<evidence type="ECO:0000313" key="5">
    <source>
        <dbReference type="Proteomes" id="UP001159427"/>
    </source>
</evidence>
<dbReference type="InterPro" id="IPR008160">
    <property type="entry name" value="Collagen"/>
</dbReference>
<dbReference type="NCBIfam" id="NF040941">
    <property type="entry name" value="GGGWT_bact"/>
    <property type="match status" value="1"/>
</dbReference>
<organism evidence="4 5">
    <name type="scientific">Porites evermanni</name>
    <dbReference type="NCBI Taxonomy" id="104178"/>
    <lineage>
        <taxon>Eukaryota</taxon>
        <taxon>Metazoa</taxon>
        <taxon>Cnidaria</taxon>
        <taxon>Anthozoa</taxon>
        <taxon>Hexacorallia</taxon>
        <taxon>Scleractinia</taxon>
        <taxon>Fungiina</taxon>
        <taxon>Poritidae</taxon>
        <taxon>Porites</taxon>
    </lineage>
</organism>
<feature type="compositionally biased region" description="Basic and acidic residues" evidence="2">
    <location>
        <begin position="103"/>
        <end position="113"/>
    </location>
</feature>
<dbReference type="PANTHER" id="PTHR10075:SF103">
    <property type="entry name" value="ROUNDABOUT HOMOLOG 4"/>
    <property type="match status" value="1"/>
</dbReference>
<dbReference type="InterPro" id="IPR003599">
    <property type="entry name" value="Ig_sub"/>
</dbReference>
<reference evidence="4 5" key="1">
    <citation type="submission" date="2022-05" db="EMBL/GenBank/DDBJ databases">
        <authorList>
            <consortium name="Genoscope - CEA"/>
            <person name="William W."/>
        </authorList>
    </citation>
    <scope>NUCLEOTIDE SEQUENCE [LARGE SCALE GENOMIC DNA]</scope>
</reference>
<dbReference type="PROSITE" id="PS50835">
    <property type="entry name" value="IG_LIKE"/>
    <property type="match status" value="3"/>
</dbReference>
<feature type="domain" description="Ig-like" evidence="3">
    <location>
        <begin position="311"/>
        <end position="381"/>
    </location>
</feature>
<dbReference type="SMART" id="SM00408">
    <property type="entry name" value="IGc2"/>
    <property type="match status" value="3"/>
</dbReference>